<evidence type="ECO:0000313" key="3">
    <source>
        <dbReference type="EMBL" id="KZV97432.1"/>
    </source>
</evidence>
<dbReference type="SUPFAM" id="SSF55920">
    <property type="entry name" value="Creatinase/aminopeptidase"/>
    <property type="match status" value="1"/>
</dbReference>
<dbReference type="PANTHER" id="PTHR10804:SF11">
    <property type="entry name" value="PROLIFERATION-ASSOCIATED PROTEIN 2G4"/>
    <property type="match status" value="1"/>
</dbReference>
<gene>
    <name evidence="3" type="ORF">EXIGLDRAFT_670133</name>
</gene>
<keyword evidence="3" id="KW-0378">Hydrolase</keyword>
<evidence type="ECO:0000259" key="2">
    <source>
        <dbReference type="Pfam" id="PF00557"/>
    </source>
</evidence>
<dbReference type="CDD" id="cd01089">
    <property type="entry name" value="PA2G4-like"/>
    <property type="match status" value="1"/>
</dbReference>
<dbReference type="Proteomes" id="UP000077266">
    <property type="component" value="Unassembled WGS sequence"/>
</dbReference>
<organism evidence="3 4">
    <name type="scientific">Exidia glandulosa HHB12029</name>
    <dbReference type="NCBI Taxonomy" id="1314781"/>
    <lineage>
        <taxon>Eukaryota</taxon>
        <taxon>Fungi</taxon>
        <taxon>Dikarya</taxon>
        <taxon>Basidiomycota</taxon>
        <taxon>Agaricomycotina</taxon>
        <taxon>Agaricomycetes</taxon>
        <taxon>Auriculariales</taxon>
        <taxon>Exidiaceae</taxon>
        <taxon>Exidia</taxon>
    </lineage>
</organism>
<dbReference type="STRING" id="1314781.A0A165L6L2"/>
<dbReference type="OrthoDB" id="5876363at2759"/>
<dbReference type="InterPro" id="IPR036390">
    <property type="entry name" value="WH_DNA-bd_sf"/>
</dbReference>
<sequence length="360" mass="39367">MKKLVEACVEGAKVLELCEEGDKLIESGTGAVYNKAVKGVKIAKGLAFPTSISVNNCVAHFTPLPSDPLASLTLAKDDVVKIHIGAHIDGLASVAAETLIVGATDAEPATGRRADAVKAAWHAAEAAMRLIKVGGKNFAVTDVVNRVVKEWDCHAVEGMLSCQHSKNVIDGKKRIVLNPNEAQRRETDSVTFAEGEIYGMDILVSTAEDGKARTEESRTTIFQRSADVTYQLKMKTSRMVFSEIQKKAGPFPFTLRCLEDEKRARMGVQEAVQHGLLRPYEVLYTPQNTFVAAFHFTIALLPGGPSLITHKPVWYSASKLKTDKELEDAELKEILAKPLRETKKKGKKAEAPAEEEKKEE</sequence>
<reference evidence="3 4" key="1">
    <citation type="journal article" date="2016" name="Mol. Biol. Evol.">
        <title>Comparative Genomics of Early-Diverging Mushroom-Forming Fungi Provides Insights into the Origins of Lignocellulose Decay Capabilities.</title>
        <authorList>
            <person name="Nagy L.G."/>
            <person name="Riley R."/>
            <person name="Tritt A."/>
            <person name="Adam C."/>
            <person name="Daum C."/>
            <person name="Floudas D."/>
            <person name="Sun H."/>
            <person name="Yadav J.S."/>
            <person name="Pangilinan J."/>
            <person name="Larsson K.H."/>
            <person name="Matsuura K."/>
            <person name="Barry K."/>
            <person name="Labutti K."/>
            <person name="Kuo R."/>
            <person name="Ohm R.A."/>
            <person name="Bhattacharya S.S."/>
            <person name="Shirouzu T."/>
            <person name="Yoshinaga Y."/>
            <person name="Martin F.M."/>
            <person name="Grigoriev I.V."/>
            <person name="Hibbett D.S."/>
        </authorList>
    </citation>
    <scope>NUCLEOTIDE SEQUENCE [LARGE SCALE GENOMIC DNA]</scope>
    <source>
        <strain evidence="3 4">HHB12029</strain>
    </source>
</reference>
<name>A0A165L6L2_EXIGL</name>
<dbReference type="GO" id="GO:0004177">
    <property type="term" value="F:aminopeptidase activity"/>
    <property type="evidence" value="ECO:0007669"/>
    <property type="project" value="UniProtKB-KW"/>
</dbReference>
<protein>
    <submittedName>
        <fullName evidence="3">Creatinase/aminopeptidase</fullName>
    </submittedName>
</protein>
<proteinExistence type="inferred from homology"/>
<dbReference type="PANTHER" id="PTHR10804">
    <property type="entry name" value="PROTEASE FAMILY M24 METHIONYL AMINOPEPTIDASE, AMINOPEPTIDASE P"/>
    <property type="match status" value="1"/>
</dbReference>
<keyword evidence="3" id="KW-0031">Aminopeptidase</keyword>
<keyword evidence="3" id="KW-0645">Protease</keyword>
<feature type="domain" description="Peptidase M24" evidence="2">
    <location>
        <begin position="2"/>
        <end position="150"/>
    </location>
</feature>
<dbReference type="InterPro" id="IPR036388">
    <property type="entry name" value="WH-like_DNA-bd_sf"/>
</dbReference>
<dbReference type="EMBL" id="KV425930">
    <property type="protein sequence ID" value="KZV97432.1"/>
    <property type="molecule type" value="Genomic_DNA"/>
</dbReference>
<evidence type="ECO:0000313" key="4">
    <source>
        <dbReference type="Proteomes" id="UP000077266"/>
    </source>
</evidence>
<evidence type="ECO:0000256" key="1">
    <source>
        <dbReference type="ARBA" id="ARBA00007319"/>
    </source>
</evidence>
<dbReference type="FunFam" id="1.10.10.10:FF:000029">
    <property type="entry name" value="Proliferation-associated 2G4, a"/>
    <property type="match status" value="1"/>
</dbReference>
<dbReference type="InterPro" id="IPR036005">
    <property type="entry name" value="Creatinase/aminopeptidase-like"/>
</dbReference>
<dbReference type="FunCoup" id="A0A165L6L2">
    <property type="interactions" value="996"/>
</dbReference>
<dbReference type="Gene3D" id="3.90.230.10">
    <property type="entry name" value="Creatinase/methionine aminopeptidase superfamily"/>
    <property type="match status" value="1"/>
</dbReference>
<dbReference type="InParanoid" id="A0A165L6L2"/>
<dbReference type="SUPFAM" id="SSF46785">
    <property type="entry name" value="Winged helix' DNA-binding domain"/>
    <property type="match status" value="1"/>
</dbReference>
<accession>A0A165L6L2</accession>
<dbReference type="Gene3D" id="1.10.10.10">
    <property type="entry name" value="Winged helix-like DNA-binding domain superfamily/Winged helix DNA-binding domain"/>
    <property type="match status" value="1"/>
</dbReference>
<dbReference type="Pfam" id="PF00557">
    <property type="entry name" value="Peptidase_M24"/>
    <property type="match status" value="1"/>
</dbReference>
<dbReference type="InterPro" id="IPR000994">
    <property type="entry name" value="Pept_M24"/>
</dbReference>
<keyword evidence="4" id="KW-1185">Reference proteome</keyword>
<comment type="similarity">
    <text evidence="1">Belongs to the peptidase M24 family.</text>
</comment>
<dbReference type="InterPro" id="IPR047113">
    <property type="entry name" value="PA2G4/ARX1"/>
</dbReference>
<dbReference type="AlphaFoldDB" id="A0A165L6L2"/>